<dbReference type="Gene3D" id="2.10.230.10">
    <property type="entry name" value="Heat shock protein DnaJ, cysteine-rich domain"/>
    <property type="match status" value="1"/>
</dbReference>
<evidence type="ECO:0000256" key="5">
    <source>
        <dbReference type="ARBA" id="ARBA00022833"/>
    </source>
</evidence>
<proteinExistence type="inferred from homology"/>
<feature type="zinc finger region" description="CR-type" evidence="11">
    <location>
        <begin position="136"/>
        <end position="218"/>
    </location>
</feature>
<feature type="binding site" evidence="10">
    <location>
        <position position="206"/>
    </location>
    <ligand>
        <name>Zn(2+)</name>
        <dbReference type="ChEBI" id="CHEBI:29105"/>
        <label>1</label>
    </ligand>
</feature>
<dbReference type="InterPro" id="IPR002939">
    <property type="entry name" value="DnaJ_C"/>
</dbReference>
<name>K9YIX5_CYASC</name>
<dbReference type="InterPro" id="IPR036410">
    <property type="entry name" value="HSP_DnaJ_Cys-rich_dom_sf"/>
</dbReference>
<evidence type="ECO:0000256" key="8">
    <source>
        <dbReference type="ARBA" id="ARBA00061004"/>
    </source>
</evidence>
<keyword evidence="5 10" id="KW-0862">Zinc</keyword>
<dbReference type="Pfam" id="PF00226">
    <property type="entry name" value="DnaJ"/>
    <property type="match status" value="1"/>
</dbReference>
<evidence type="ECO:0000256" key="7">
    <source>
        <dbReference type="ARBA" id="ARBA00023186"/>
    </source>
</evidence>
<evidence type="ECO:0000256" key="4">
    <source>
        <dbReference type="ARBA" id="ARBA00022771"/>
    </source>
</evidence>
<dbReference type="PANTHER" id="PTHR43096">
    <property type="entry name" value="DNAJ HOMOLOG 1, MITOCHONDRIAL-RELATED"/>
    <property type="match status" value="1"/>
</dbReference>
<dbReference type="HAMAP" id="MF_01152">
    <property type="entry name" value="DnaJ"/>
    <property type="match status" value="1"/>
</dbReference>
<dbReference type="Pfam" id="PF00684">
    <property type="entry name" value="DnaJ_CXXCXGXG"/>
    <property type="match status" value="1"/>
</dbReference>
<dbReference type="GO" id="GO:0042026">
    <property type="term" value="P:protein refolding"/>
    <property type="evidence" value="ECO:0007669"/>
    <property type="project" value="TreeGrafter"/>
</dbReference>
<feature type="binding site" evidence="10">
    <location>
        <position position="192"/>
    </location>
    <ligand>
        <name>Zn(2+)</name>
        <dbReference type="ChEBI" id="CHEBI:29105"/>
        <label>2</label>
    </ligand>
</feature>
<dbReference type="Gene3D" id="2.60.260.20">
    <property type="entry name" value="Urease metallochaperone UreE, N-terminal domain"/>
    <property type="match status" value="2"/>
</dbReference>
<dbReference type="NCBIfam" id="NF008035">
    <property type="entry name" value="PRK10767.1"/>
    <property type="match status" value="1"/>
</dbReference>
<evidence type="ECO:0000259" key="13">
    <source>
        <dbReference type="PROSITE" id="PS51188"/>
    </source>
</evidence>
<protein>
    <recommendedName>
        <fullName evidence="9 10">Chaperone protein DnaJ</fullName>
    </recommendedName>
</protein>
<organism evidence="14 15">
    <name type="scientific">Cyanobacterium stanieri (strain ATCC 29140 / PCC 7202)</name>
    <dbReference type="NCBI Taxonomy" id="292563"/>
    <lineage>
        <taxon>Bacteria</taxon>
        <taxon>Bacillati</taxon>
        <taxon>Cyanobacteriota</taxon>
        <taxon>Cyanophyceae</taxon>
        <taxon>Oscillatoriophycideae</taxon>
        <taxon>Chroococcales</taxon>
        <taxon>Geminocystaceae</taxon>
        <taxon>Cyanobacterium</taxon>
    </lineage>
</organism>
<dbReference type="GO" id="GO:0009408">
    <property type="term" value="P:response to heat"/>
    <property type="evidence" value="ECO:0007669"/>
    <property type="project" value="InterPro"/>
</dbReference>
<feature type="binding site" evidence="10">
    <location>
        <position position="195"/>
    </location>
    <ligand>
        <name>Zn(2+)</name>
        <dbReference type="ChEBI" id="CHEBI:29105"/>
        <label>2</label>
    </ligand>
</feature>
<keyword evidence="1 10" id="KW-0235">DNA replication</keyword>
<feature type="binding site" evidence="10">
    <location>
        <position position="152"/>
    </location>
    <ligand>
        <name>Zn(2+)</name>
        <dbReference type="ChEBI" id="CHEBI:29105"/>
        <label>1</label>
    </ligand>
</feature>
<comment type="similarity">
    <text evidence="8 10">Belongs to the DnaJ family.</text>
</comment>
<feature type="repeat" description="CXXCXGXG motif" evidence="10">
    <location>
        <begin position="149"/>
        <end position="156"/>
    </location>
</feature>
<dbReference type="GO" id="GO:0005524">
    <property type="term" value="F:ATP binding"/>
    <property type="evidence" value="ECO:0007669"/>
    <property type="project" value="InterPro"/>
</dbReference>
<dbReference type="InterPro" id="IPR036869">
    <property type="entry name" value="J_dom_sf"/>
</dbReference>
<dbReference type="Proteomes" id="UP000010483">
    <property type="component" value="Chromosome"/>
</dbReference>
<dbReference type="GO" id="GO:0051082">
    <property type="term" value="F:unfolded protein binding"/>
    <property type="evidence" value="ECO:0007669"/>
    <property type="project" value="UniProtKB-UniRule"/>
</dbReference>
<sequence length="378" mass="40732">MSGDYYQILGVSRDATKQEIKRAYRQKARKYHPDVNKEPGAEETFKEINRAYEVLSEPETKARYDRFGEAGVSGAGAGASGFDPNDMGGFADIFETFFGGGFGGGATATGARRRGPARGDDLRLDLKLKFREAVFGGEKEIKIPHLETCQVCNGTGAKKGSGVKTCPTCNGAGQVRRATRTPFGSFAQVTVCPTCNGEGQIIEEKCESCGGQGRKQQNKKLKITIPAGVDNGTRLRVTGEGDAGTRGGPSGDLYVYLTVENDTQFRRDGNNIHSEITISYLQAILGCRLKVATIDGDEEISISAGLQPGTVITLRDKGVPKLGNSVSRGDQLITVHVEIPTKINSEERELLEKLAQIKGDHTSKGGFEGFLDSIFHKK</sequence>
<evidence type="ECO:0000256" key="2">
    <source>
        <dbReference type="ARBA" id="ARBA00022723"/>
    </source>
</evidence>
<evidence type="ECO:0000256" key="6">
    <source>
        <dbReference type="ARBA" id="ARBA00023016"/>
    </source>
</evidence>
<dbReference type="InterPro" id="IPR001623">
    <property type="entry name" value="DnaJ_domain"/>
</dbReference>
<gene>
    <name evidence="10" type="primary">dnaJ</name>
    <name evidence="14" type="ordered locus">Cyast_0822</name>
</gene>
<accession>K9YIX5</accession>
<dbReference type="PANTHER" id="PTHR43096:SF10">
    <property type="entry name" value="CHAPERONE PROTEIN DNAJ A6, CHLOROPLASTIC"/>
    <property type="match status" value="1"/>
</dbReference>
<keyword evidence="7 10" id="KW-0143">Chaperone</keyword>
<dbReference type="CDD" id="cd10747">
    <property type="entry name" value="DnaJ_C"/>
    <property type="match status" value="1"/>
</dbReference>
<dbReference type="PATRIC" id="fig|292563.3.peg.865"/>
<dbReference type="PROSITE" id="PS50076">
    <property type="entry name" value="DNAJ_2"/>
    <property type="match status" value="1"/>
</dbReference>
<evidence type="ECO:0000313" key="14">
    <source>
        <dbReference type="EMBL" id="AFZ46794.1"/>
    </source>
</evidence>
<feature type="repeat" description="CXXCXGXG motif" evidence="10">
    <location>
        <begin position="166"/>
        <end position="173"/>
    </location>
</feature>
<keyword evidence="10" id="KW-0963">Cytoplasm</keyword>
<keyword evidence="3 10" id="KW-0677">Repeat</keyword>
<dbReference type="GO" id="GO:0006260">
    <property type="term" value="P:DNA replication"/>
    <property type="evidence" value="ECO:0007669"/>
    <property type="project" value="UniProtKB-KW"/>
</dbReference>
<evidence type="ECO:0000256" key="11">
    <source>
        <dbReference type="PROSITE-ProRule" id="PRU00546"/>
    </source>
</evidence>
<dbReference type="FunFam" id="2.60.260.20:FF:000005">
    <property type="entry name" value="Chaperone protein dnaJ 1, mitochondrial"/>
    <property type="match status" value="1"/>
</dbReference>
<feature type="binding site" evidence="10">
    <location>
        <position position="166"/>
    </location>
    <ligand>
        <name>Zn(2+)</name>
        <dbReference type="ChEBI" id="CHEBI:29105"/>
        <label>2</label>
    </ligand>
</feature>
<evidence type="ECO:0000256" key="9">
    <source>
        <dbReference type="ARBA" id="ARBA00067609"/>
    </source>
</evidence>
<dbReference type="EMBL" id="CP003940">
    <property type="protein sequence ID" value="AFZ46794.1"/>
    <property type="molecule type" value="Genomic_DNA"/>
</dbReference>
<keyword evidence="4 10" id="KW-0863">Zinc-finger</keyword>
<keyword evidence="2 10" id="KW-0479">Metal-binding</keyword>
<dbReference type="GO" id="GO:0005737">
    <property type="term" value="C:cytoplasm"/>
    <property type="evidence" value="ECO:0007669"/>
    <property type="project" value="UniProtKB-SubCell"/>
</dbReference>
<dbReference type="SUPFAM" id="SSF57938">
    <property type="entry name" value="DnaJ/Hsp40 cysteine-rich domain"/>
    <property type="match status" value="1"/>
</dbReference>
<feature type="domain" description="CR-type" evidence="13">
    <location>
        <begin position="136"/>
        <end position="218"/>
    </location>
</feature>
<dbReference type="PRINTS" id="PR00625">
    <property type="entry name" value="JDOMAIN"/>
</dbReference>
<keyword evidence="15" id="KW-1185">Reference proteome</keyword>
<comment type="function">
    <text evidence="10">Participates actively in the response to hyperosmotic and heat shock by preventing the aggregation of stress-denatured proteins and by disaggregating proteins, also in an autonomous, DnaK-independent fashion. Unfolded proteins bind initially to DnaJ; upon interaction with the DnaJ-bound protein, DnaK hydrolyzes its bound ATP, resulting in the formation of a stable complex. GrpE releases ADP from DnaK; ATP binding to DnaK triggers the release of the substrate protein, thus completing the reaction cycle. Several rounds of ATP-dependent interactions between DnaJ, DnaK and GrpE are required for fully efficient folding. Also involved, together with DnaK and GrpE, in the DNA replication of plasmids through activation of initiation proteins.</text>
</comment>
<keyword evidence="6 10" id="KW-0346">Stress response</keyword>
<dbReference type="SUPFAM" id="SSF49493">
    <property type="entry name" value="HSP40/DnaJ peptide-binding domain"/>
    <property type="match status" value="2"/>
</dbReference>
<feature type="domain" description="J" evidence="12">
    <location>
        <begin position="4"/>
        <end position="68"/>
    </location>
</feature>
<dbReference type="STRING" id="292563.Cyast_0822"/>
<feature type="binding site" evidence="10">
    <location>
        <position position="149"/>
    </location>
    <ligand>
        <name>Zn(2+)</name>
        <dbReference type="ChEBI" id="CHEBI:29105"/>
        <label>1</label>
    </ligand>
</feature>
<dbReference type="GO" id="GO:0031072">
    <property type="term" value="F:heat shock protein binding"/>
    <property type="evidence" value="ECO:0007669"/>
    <property type="project" value="InterPro"/>
</dbReference>
<dbReference type="KEGG" id="csn:Cyast_0822"/>
<dbReference type="HOGENOM" id="CLU_017633_0_1_3"/>
<evidence type="ECO:0000256" key="10">
    <source>
        <dbReference type="HAMAP-Rule" id="MF_01152"/>
    </source>
</evidence>
<feature type="repeat" description="CXXCXGXG motif" evidence="10">
    <location>
        <begin position="192"/>
        <end position="199"/>
    </location>
</feature>
<evidence type="ECO:0000256" key="3">
    <source>
        <dbReference type="ARBA" id="ARBA00022737"/>
    </source>
</evidence>
<feature type="binding site" evidence="10">
    <location>
        <position position="169"/>
    </location>
    <ligand>
        <name>Zn(2+)</name>
        <dbReference type="ChEBI" id="CHEBI:29105"/>
        <label>2</label>
    </ligand>
</feature>
<dbReference type="PROSITE" id="PS51188">
    <property type="entry name" value="ZF_CR"/>
    <property type="match status" value="1"/>
</dbReference>
<dbReference type="NCBIfam" id="NF010886">
    <property type="entry name" value="PRK14293.1"/>
    <property type="match status" value="1"/>
</dbReference>
<evidence type="ECO:0000259" key="12">
    <source>
        <dbReference type="PROSITE" id="PS50076"/>
    </source>
</evidence>
<dbReference type="InterPro" id="IPR001305">
    <property type="entry name" value="HSP_DnaJ_Cys-rich_dom"/>
</dbReference>
<dbReference type="CDD" id="cd10719">
    <property type="entry name" value="DnaJ_zf"/>
    <property type="match status" value="1"/>
</dbReference>
<dbReference type="Gene3D" id="1.10.287.110">
    <property type="entry name" value="DnaJ domain"/>
    <property type="match status" value="1"/>
</dbReference>
<dbReference type="InterPro" id="IPR012724">
    <property type="entry name" value="DnaJ"/>
</dbReference>
<comment type="subcellular location">
    <subcellularLocation>
        <location evidence="10">Cytoplasm</location>
    </subcellularLocation>
</comment>
<dbReference type="NCBIfam" id="TIGR02349">
    <property type="entry name" value="DnaJ_bact"/>
    <property type="match status" value="1"/>
</dbReference>
<dbReference type="SMART" id="SM00271">
    <property type="entry name" value="DnaJ"/>
    <property type="match status" value="1"/>
</dbReference>
<dbReference type="SUPFAM" id="SSF46565">
    <property type="entry name" value="Chaperone J-domain"/>
    <property type="match status" value="1"/>
</dbReference>
<comment type="domain">
    <text evidence="10">The J domain is necessary and sufficient to stimulate DnaK ATPase activity. Zinc center 1 plays an important role in the autonomous, DnaK-independent chaperone activity of DnaJ. Zinc center 2 is essential for interaction with DnaK and for DnaJ activity.</text>
</comment>
<dbReference type="AlphaFoldDB" id="K9YIX5"/>
<feature type="binding site" evidence="10">
    <location>
        <position position="209"/>
    </location>
    <ligand>
        <name>Zn(2+)</name>
        <dbReference type="ChEBI" id="CHEBI:29105"/>
        <label>1</label>
    </ligand>
</feature>
<evidence type="ECO:0000256" key="1">
    <source>
        <dbReference type="ARBA" id="ARBA00022705"/>
    </source>
</evidence>
<reference evidence="15" key="1">
    <citation type="journal article" date="2013" name="Proc. Natl. Acad. Sci. U.S.A.">
        <title>Improving the coverage of the cyanobacterial phylum using diversity-driven genome sequencing.</title>
        <authorList>
            <person name="Shih P.M."/>
            <person name="Wu D."/>
            <person name="Latifi A."/>
            <person name="Axen S.D."/>
            <person name="Fewer D.P."/>
            <person name="Talla E."/>
            <person name="Calteau A."/>
            <person name="Cai F."/>
            <person name="Tandeau de Marsac N."/>
            <person name="Rippka R."/>
            <person name="Herdman M."/>
            <person name="Sivonen K."/>
            <person name="Coursin T."/>
            <person name="Laurent T."/>
            <person name="Goodwin L."/>
            <person name="Nolan M."/>
            <person name="Davenport K.W."/>
            <person name="Han C.S."/>
            <person name="Rubin E.M."/>
            <person name="Eisen J.A."/>
            <person name="Woyke T."/>
            <person name="Gugger M."/>
            <person name="Kerfeld C.A."/>
        </authorList>
    </citation>
    <scope>NUCLEOTIDE SEQUENCE [LARGE SCALE GENOMIC DNA]</scope>
    <source>
        <strain evidence="15">ATCC 29140 / PCC 7202</strain>
    </source>
</reference>
<evidence type="ECO:0000313" key="15">
    <source>
        <dbReference type="Proteomes" id="UP000010483"/>
    </source>
</evidence>
<dbReference type="eggNOG" id="COG0484">
    <property type="taxonomic scope" value="Bacteria"/>
</dbReference>
<comment type="cofactor">
    <cofactor evidence="10">
        <name>Zn(2+)</name>
        <dbReference type="ChEBI" id="CHEBI:29105"/>
    </cofactor>
    <text evidence="10">Binds 2 Zn(2+) ions per monomer.</text>
</comment>
<dbReference type="FunFam" id="2.10.230.10:FF:000002">
    <property type="entry name" value="Molecular chaperone DnaJ"/>
    <property type="match status" value="1"/>
</dbReference>
<feature type="repeat" description="CXXCXGXG motif" evidence="10">
    <location>
        <begin position="206"/>
        <end position="213"/>
    </location>
</feature>
<dbReference type="InterPro" id="IPR008971">
    <property type="entry name" value="HSP40/DnaJ_pept-bd"/>
</dbReference>
<dbReference type="GO" id="GO:0008270">
    <property type="term" value="F:zinc ion binding"/>
    <property type="evidence" value="ECO:0007669"/>
    <property type="project" value="UniProtKB-UniRule"/>
</dbReference>
<dbReference type="Pfam" id="PF01556">
    <property type="entry name" value="DnaJ_C"/>
    <property type="match status" value="1"/>
</dbReference>
<comment type="subunit">
    <text evidence="10">Homodimer.</text>
</comment>
<dbReference type="CDD" id="cd06257">
    <property type="entry name" value="DnaJ"/>
    <property type="match status" value="1"/>
</dbReference>